<protein>
    <recommendedName>
        <fullName evidence="1">PKD domain-containing protein</fullName>
    </recommendedName>
</protein>
<dbReference type="Pfam" id="PF01471">
    <property type="entry name" value="PG_binding_1"/>
    <property type="match status" value="1"/>
</dbReference>
<reference evidence="3" key="1">
    <citation type="submission" date="2017-09" db="EMBL/GenBank/DDBJ databases">
        <title>Depth-based differentiation of microbial function through sediment-hosted aquifers and enrichment of novel symbionts in the deep terrestrial subsurface.</title>
        <authorList>
            <person name="Probst A.J."/>
            <person name="Ladd B."/>
            <person name="Jarett J.K."/>
            <person name="Geller-Mcgrath D.E."/>
            <person name="Sieber C.M.K."/>
            <person name="Emerson J.B."/>
            <person name="Anantharaman K."/>
            <person name="Thomas B.C."/>
            <person name="Malmstrom R."/>
            <person name="Stieglmeier M."/>
            <person name="Klingl A."/>
            <person name="Woyke T."/>
            <person name="Ryan C.M."/>
            <person name="Banfield J.F."/>
        </authorList>
    </citation>
    <scope>NUCLEOTIDE SEQUENCE [LARGE SCALE GENOMIC DNA]</scope>
</reference>
<evidence type="ECO:0000259" key="1">
    <source>
        <dbReference type="PROSITE" id="PS50093"/>
    </source>
</evidence>
<evidence type="ECO:0000313" key="2">
    <source>
        <dbReference type="EMBL" id="PIR86259.1"/>
    </source>
</evidence>
<dbReference type="AlphaFoldDB" id="A0A2H0UIN4"/>
<feature type="domain" description="PKD" evidence="1">
    <location>
        <begin position="388"/>
        <end position="462"/>
    </location>
</feature>
<dbReference type="InterPro" id="IPR036366">
    <property type="entry name" value="PGBDSf"/>
</dbReference>
<feature type="domain" description="PKD" evidence="1">
    <location>
        <begin position="501"/>
        <end position="568"/>
    </location>
</feature>
<dbReference type="SUPFAM" id="SSF49299">
    <property type="entry name" value="PKD domain"/>
    <property type="match status" value="4"/>
</dbReference>
<dbReference type="SMART" id="SM00089">
    <property type="entry name" value="PKD"/>
    <property type="match status" value="4"/>
</dbReference>
<dbReference type="InterPro" id="IPR002477">
    <property type="entry name" value="Peptidoglycan-bd-like"/>
</dbReference>
<dbReference type="Gene3D" id="2.60.40.10">
    <property type="entry name" value="Immunoglobulins"/>
    <property type="match status" value="4"/>
</dbReference>
<comment type="caution">
    <text evidence="2">The sequence shown here is derived from an EMBL/GenBank/DDBJ whole genome shotgun (WGS) entry which is preliminary data.</text>
</comment>
<feature type="domain" description="PKD" evidence="1">
    <location>
        <begin position="206"/>
        <end position="249"/>
    </location>
</feature>
<dbReference type="PROSITE" id="PS50093">
    <property type="entry name" value="PKD"/>
    <property type="match status" value="3"/>
</dbReference>
<dbReference type="Proteomes" id="UP000230706">
    <property type="component" value="Unassembled WGS sequence"/>
</dbReference>
<dbReference type="Gene3D" id="1.10.101.10">
    <property type="entry name" value="PGBD-like superfamily/PGBD"/>
    <property type="match status" value="1"/>
</dbReference>
<proteinExistence type="predicted"/>
<organism evidence="2 3">
    <name type="scientific">Candidatus Kaiserbacteria bacterium CG10_big_fil_rev_8_21_14_0_10_43_70</name>
    <dbReference type="NCBI Taxonomy" id="1974605"/>
    <lineage>
        <taxon>Bacteria</taxon>
        <taxon>Candidatus Kaiseribacteriota</taxon>
    </lineage>
</organism>
<dbReference type="SUPFAM" id="SSF47090">
    <property type="entry name" value="PGBD-like"/>
    <property type="match status" value="1"/>
</dbReference>
<dbReference type="InterPro" id="IPR036365">
    <property type="entry name" value="PGBD-like_sf"/>
</dbReference>
<dbReference type="InterPro" id="IPR000601">
    <property type="entry name" value="PKD_dom"/>
</dbReference>
<dbReference type="InterPro" id="IPR013783">
    <property type="entry name" value="Ig-like_fold"/>
</dbReference>
<dbReference type="InterPro" id="IPR035986">
    <property type="entry name" value="PKD_dom_sf"/>
</dbReference>
<name>A0A2H0UIN4_9BACT</name>
<accession>A0A2H0UIN4</accession>
<dbReference type="InterPro" id="IPR022409">
    <property type="entry name" value="PKD/Chitinase_dom"/>
</dbReference>
<dbReference type="EMBL" id="PFBF01000043">
    <property type="protein sequence ID" value="PIR86259.1"/>
    <property type="molecule type" value="Genomic_DNA"/>
</dbReference>
<gene>
    <name evidence="2" type="ORF">COU13_01975</name>
</gene>
<evidence type="ECO:0000313" key="3">
    <source>
        <dbReference type="Proteomes" id="UP000230706"/>
    </source>
</evidence>
<sequence>MNSIFKKSSVSLALMIVFVLLLLPLSIHAATIDEIRLQIAALFERIQTLQAELDSIGSGGSAGGTAQSPSSVGSGACPDITRGLSIGSEGADVTALQKYLASDPSIYPEAIISGYFGTLTQAAVGRWQASRGIVSSGTPDTTGYGSVGPRTREALRNCGGGGGGGNVDPGEVGALLRVTPITGNSPLTVSATASINTARSCSFAIYRIDFGDGTPPTDLTVPSGVCQEITRTITHTYINPGNYIVTLSIGTHKTTVRVAVDPGIFTGNPTDPGIVSVSPNAGAVPLAVNASFLLRTGNPYEIDWGDGTPPSVSGSFHARQSLPFGTTVFTQLLETKNLSHTYRVGGTHTIILRTSQYEKQGDLWVWQTRFYTAQVTATGTAGPGSGAGGEGFTVSPTSGDAPLSVKFTVRVNGSGSCSGGSYTLDFGDGEKTGLPYPADGCAPQDYEVTHIYETVGTFTASLYPTTPSQIGSTSSIQNVSIVISEPPPPPVQPKGDISSVSPQSGPVPLTATFVAQINTHESCDGGTYTLDFGDDERSEFTYAANLCASQEVVITHTYDTIGSYTAKLYPVSASSIDSSSPVDTIPVAVQAINHGAFTVTPNIDDNPRKVTVEFGINGSACTSYFLSWGDGTSDISHNAGTAITCTSDSVTKEFTHTYSNNGTFTIRLRRDRGSLSDLTVADEQAASISISSI</sequence>
<dbReference type="Pfam" id="PF00801">
    <property type="entry name" value="PKD"/>
    <property type="match status" value="1"/>
</dbReference>